<dbReference type="OrthoDB" id="8962716at2759"/>
<feature type="region of interest" description="Disordered" evidence="1">
    <location>
        <begin position="260"/>
        <end position="291"/>
    </location>
</feature>
<evidence type="ECO:0000256" key="1">
    <source>
        <dbReference type="SAM" id="MobiDB-lite"/>
    </source>
</evidence>
<proteinExistence type="predicted"/>
<name>A0A9Q1EY58_SYNKA</name>
<dbReference type="EMBL" id="JAINUF010000011">
    <property type="protein sequence ID" value="KAJ8347220.1"/>
    <property type="molecule type" value="Genomic_DNA"/>
</dbReference>
<feature type="compositionally biased region" description="Basic and acidic residues" evidence="1">
    <location>
        <begin position="325"/>
        <end position="356"/>
    </location>
</feature>
<feature type="compositionally biased region" description="Low complexity" evidence="1">
    <location>
        <begin position="281"/>
        <end position="291"/>
    </location>
</feature>
<comment type="caution">
    <text evidence="3">The sequence shown here is derived from an EMBL/GenBank/DDBJ whole genome shotgun (WGS) entry which is preliminary data.</text>
</comment>
<feature type="region of interest" description="Disordered" evidence="1">
    <location>
        <begin position="95"/>
        <end position="161"/>
    </location>
</feature>
<evidence type="ECO:0000313" key="3">
    <source>
        <dbReference type="EMBL" id="KAJ8347220.1"/>
    </source>
</evidence>
<organism evidence="3 4">
    <name type="scientific">Synaphobranchus kaupii</name>
    <name type="common">Kaup's arrowtooth eel</name>
    <dbReference type="NCBI Taxonomy" id="118154"/>
    <lineage>
        <taxon>Eukaryota</taxon>
        <taxon>Metazoa</taxon>
        <taxon>Chordata</taxon>
        <taxon>Craniata</taxon>
        <taxon>Vertebrata</taxon>
        <taxon>Euteleostomi</taxon>
        <taxon>Actinopterygii</taxon>
        <taxon>Neopterygii</taxon>
        <taxon>Teleostei</taxon>
        <taxon>Anguilliformes</taxon>
        <taxon>Synaphobranchidae</taxon>
        <taxon>Synaphobranchus</taxon>
    </lineage>
</organism>
<feature type="compositionally biased region" description="Basic and acidic residues" evidence="1">
    <location>
        <begin position="111"/>
        <end position="129"/>
    </location>
</feature>
<feature type="region of interest" description="Disordered" evidence="1">
    <location>
        <begin position="324"/>
        <end position="389"/>
    </location>
</feature>
<keyword evidence="4" id="KW-1185">Reference proteome</keyword>
<reference evidence="3" key="1">
    <citation type="journal article" date="2023" name="Science">
        <title>Genome structures resolve the early diversification of teleost fishes.</title>
        <authorList>
            <person name="Parey E."/>
            <person name="Louis A."/>
            <person name="Montfort J."/>
            <person name="Bouchez O."/>
            <person name="Roques C."/>
            <person name="Iampietro C."/>
            <person name="Lluch J."/>
            <person name="Castinel A."/>
            <person name="Donnadieu C."/>
            <person name="Desvignes T."/>
            <person name="Floi Bucao C."/>
            <person name="Jouanno E."/>
            <person name="Wen M."/>
            <person name="Mejri S."/>
            <person name="Dirks R."/>
            <person name="Jansen H."/>
            <person name="Henkel C."/>
            <person name="Chen W.J."/>
            <person name="Zahm M."/>
            <person name="Cabau C."/>
            <person name="Klopp C."/>
            <person name="Thompson A.W."/>
            <person name="Robinson-Rechavi M."/>
            <person name="Braasch I."/>
            <person name="Lecointre G."/>
            <person name="Bobe J."/>
            <person name="Postlethwait J.H."/>
            <person name="Berthelot C."/>
            <person name="Roest Crollius H."/>
            <person name="Guiguen Y."/>
        </authorList>
    </citation>
    <scope>NUCLEOTIDE SEQUENCE</scope>
    <source>
        <strain evidence="3">WJC10195</strain>
    </source>
</reference>
<evidence type="ECO:0000313" key="4">
    <source>
        <dbReference type="Proteomes" id="UP001152622"/>
    </source>
</evidence>
<dbReference type="InterPro" id="IPR057811">
    <property type="entry name" value="RBD_ZCCHC3_2nd"/>
</dbReference>
<feature type="compositionally biased region" description="Basic and acidic residues" evidence="1">
    <location>
        <begin position="364"/>
        <end position="384"/>
    </location>
</feature>
<protein>
    <recommendedName>
        <fullName evidence="2">Zinc finger CCHC domain-containing protein</fullName>
    </recommendedName>
</protein>
<feature type="domain" description="Zinc finger CCHC" evidence="2">
    <location>
        <begin position="45"/>
        <end position="84"/>
    </location>
</feature>
<evidence type="ECO:0000259" key="2">
    <source>
        <dbReference type="Pfam" id="PF23058"/>
    </source>
</evidence>
<gene>
    <name evidence="3" type="ORF">SKAU_G00286210</name>
</gene>
<sequence length="411" mass="43270">MEEVLCFQTNTLEKAYDITLSTSEVCLRVLEECRQQGALQPMASFEVQYQVLFKPVPEGVEGFEGFLHPPARFSIGVDRGYMFYSRQPPDGHLAKACPNAKPAPDEGPAWQEEHLKDGKEKGAQVEKRPPLKVRGKTSGGRKASGSEKAPAAGGASAPWTAPWTTDGGFKFTVGDGPRPFAFGKGVPKENQGMLTTAAMKALENLTGALGSTDVSTGVPVKIRRTADKGEDTLKVVPHKPVIRAAVLKIVRKVVVPPVSKPEGRTVDPPVQEMSAGPSNLTEGEPTETVGEVPKQWGDCAMEGVEGLDGGATSPGVEVAAVAAPEGKKAGEEKASPAPKLTEEVKGTSALKPEEGVKGGPALKSAEEAKESASAEGTGRTKEGTSETVVAGSISAYELRLLDRMASRSGWD</sequence>
<dbReference type="Proteomes" id="UP001152622">
    <property type="component" value="Chromosome 11"/>
</dbReference>
<accession>A0A9Q1EY58</accession>
<dbReference type="Pfam" id="PF23058">
    <property type="entry name" value="RBD_ZCCHC3_2nd"/>
    <property type="match status" value="1"/>
</dbReference>
<dbReference type="AlphaFoldDB" id="A0A9Q1EY58"/>